<sequence length="39" mass="4411">MMPHHVTLAPHAVTPAPRPAGRPTSSDEDTQQIPMHRWR</sequence>
<dbReference type="EMBL" id="MIGB01000014">
    <property type="protein sequence ID" value="OSY40191.1"/>
    <property type="molecule type" value="Genomic_DNA"/>
</dbReference>
<accession>A0A1Y2MYR4</accession>
<dbReference type="Proteomes" id="UP000194360">
    <property type="component" value="Unassembled WGS sequence"/>
</dbReference>
<dbReference type="STRING" id="2074.BG845_03014"/>
<organism evidence="2 3">
    <name type="scientific">Pseudonocardia autotrophica</name>
    <name type="common">Amycolata autotrophica</name>
    <name type="synonym">Nocardia autotrophica</name>
    <dbReference type="NCBI Taxonomy" id="2074"/>
    <lineage>
        <taxon>Bacteria</taxon>
        <taxon>Bacillati</taxon>
        <taxon>Actinomycetota</taxon>
        <taxon>Actinomycetes</taxon>
        <taxon>Pseudonocardiales</taxon>
        <taxon>Pseudonocardiaceae</taxon>
        <taxon>Pseudonocardia</taxon>
    </lineage>
</organism>
<evidence type="ECO:0000313" key="3">
    <source>
        <dbReference type="Proteomes" id="UP000194360"/>
    </source>
</evidence>
<evidence type="ECO:0000256" key="1">
    <source>
        <dbReference type="SAM" id="MobiDB-lite"/>
    </source>
</evidence>
<reference evidence="2 3" key="1">
    <citation type="submission" date="2016-09" db="EMBL/GenBank/DDBJ databases">
        <title>Pseudonocardia autotrophica DSM535, a candidate organism with high potential of specific P450 cytochromes.</title>
        <authorList>
            <person name="Grumaz C."/>
            <person name="Vainshtein Y."/>
            <person name="Kirstahler P."/>
            <person name="Sohn K."/>
        </authorList>
    </citation>
    <scope>NUCLEOTIDE SEQUENCE [LARGE SCALE GENOMIC DNA]</scope>
    <source>
        <strain evidence="2 3">DSM 535</strain>
    </source>
</reference>
<dbReference type="AlphaFoldDB" id="A0A1Y2MYR4"/>
<name>A0A1Y2MYR4_PSEAH</name>
<evidence type="ECO:0000313" key="2">
    <source>
        <dbReference type="EMBL" id="OSY40191.1"/>
    </source>
</evidence>
<gene>
    <name evidence="2" type="ORF">BG845_03014</name>
</gene>
<feature type="region of interest" description="Disordered" evidence="1">
    <location>
        <begin position="1"/>
        <end position="39"/>
    </location>
</feature>
<comment type="caution">
    <text evidence="2">The sequence shown here is derived from an EMBL/GenBank/DDBJ whole genome shotgun (WGS) entry which is preliminary data.</text>
</comment>
<protein>
    <submittedName>
        <fullName evidence="2">Uncharacterized protein</fullName>
    </submittedName>
</protein>
<proteinExistence type="predicted"/>
<keyword evidence="3" id="KW-1185">Reference proteome</keyword>